<organism evidence="2 3">
    <name type="scientific">Aspergillus sergii</name>
    <dbReference type="NCBI Taxonomy" id="1034303"/>
    <lineage>
        <taxon>Eukaryota</taxon>
        <taxon>Fungi</taxon>
        <taxon>Dikarya</taxon>
        <taxon>Ascomycota</taxon>
        <taxon>Pezizomycotina</taxon>
        <taxon>Eurotiomycetes</taxon>
        <taxon>Eurotiomycetidae</taxon>
        <taxon>Eurotiales</taxon>
        <taxon>Aspergillaceae</taxon>
        <taxon>Aspergillus</taxon>
        <taxon>Aspergillus subgen. Circumdati</taxon>
    </lineage>
</organism>
<accession>A0A5N6WQE8</accession>
<dbReference type="AlphaFoldDB" id="A0A5N6WQE8"/>
<gene>
    <name evidence="2" type="ORF">BDV39DRAFT_218096</name>
</gene>
<proteinExistence type="predicted"/>
<sequence>MSTVSSNHTDKMTNKTNPPTTSSSQTWMTARTSNRTSNTQPIVCSSASTTSLPTLTDSTIDDDIEIPSMLSTTTESSLTSFFTPLNENLVSFEDELSSYVGTVTDSWTEWALDPELGFDNSISDNVAPNSDLDIPQTPWEHDNEDGILIIRGPTILLTTLKQKTVSTFLKKRGYSAPIPLSKTLVIRNFDSNINESKNDSMPWSPYTLSTRLLALERYIQDTPGTKLSTIYPPIETWGRRKVGYRAIWCIDRVFRFHRICIRGFGVDVACVSGLGGVPVVLLEANREVPVRAWKGAVRDVGLAGLWDLGMKMGRDGEGRVEVDVDVDFGCGGLGVDGFVSSSSSSSSPRGEEERVRECLVYLGGRG</sequence>
<feature type="compositionally biased region" description="Low complexity" evidence="1">
    <location>
        <begin position="45"/>
        <end position="58"/>
    </location>
</feature>
<feature type="compositionally biased region" description="Low complexity" evidence="1">
    <location>
        <begin position="14"/>
        <end position="26"/>
    </location>
</feature>
<protein>
    <submittedName>
        <fullName evidence="2">Uncharacterized protein</fullName>
    </submittedName>
</protein>
<evidence type="ECO:0000256" key="1">
    <source>
        <dbReference type="SAM" id="MobiDB-lite"/>
    </source>
</evidence>
<dbReference type="EMBL" id="ML741835">
    <property type="protein sequence ID" value="KAE8323094.1"/>
    <property type="molecule type" value="Genomic_DNA"/>
</dbReference>
<dbReference type="Proteomes" id="UP000325945">
    <property type="component" value="Unassembled WGS sequence"/>
</dbReference>
<feature type="compositionally biased region" description="Polar residues" evidence="1">
    <location>
        <begin position="27"/>
        <end position="43"/>
    </location>
</feature>
<name>A0A5N6WQE8_9EURO</name>
<feature type="region of interest" description="Disordered" evidence="1">
    <location>
        <begin position="1"/>
        <end position="59"/>
    </location>
</feature>
<keyword evidence="3" id="KW-1185">Reference proteome</keyword>
<evidence type="ECO:0000313" key="2">
    <source>
        <dbReference type="EMBL" id="KAE8323094.1"/>
    </source>
</evidence>
<evidence type="ECO:0000313" key="3">
    <source>
        <dbReference type="Proteomes" id="UP000325945"/>
    </source>
</evidence>
<reference evidence="3" key="1">
    <citation type="submission" date="2019-04" db="EMBL/GenBank/DDBJ databases">
        <title>Friends and foes A comparative genomics studyof 23 Aspergillus species from section Flavi.</title>
        <authorList>
            <consortium name="DOE Joint Genome Institute"/>
            <person name="Kjaerbolling I."/>
            <person name="Vesth T."/>
            <person name="Frisvad J.C."/>
            <person name="Nybo J.L."/>
            <person name="Theobald S."/>
            <person name="Kildgaard S."/>
            <person name="Isbrandt T."/>
            <person name="Kuo A."/>
            <person name="Sato A."/>
            <person name="Lyhne E.K."/>
            <person name="Kogle M.E."/>
            <person name="Wiebenga A."/>
            <person name="Kun R.S."/>
            <person name="Lubbers R.J."/>
            <person name="Makela M.R."/>
            <person name="Barry K."/>
            <person name="Chovatia M."/>
            <person name="Clum A."/>
            <person name="Daum C."/>
            <person name="Haridas S."/>
            <person name="He G."/>
            <person name="LaButti K."/>
            <person name="Lipzen A."/>
            <person name="Mondo S."/>
            <person name="Riley R."/>
            <person name="Salamov A."/>
            <person name="Simmons B.A."/>
            <person name="Magnuson J.K."/>
            <person name="Henrissat B."/>
            <person name="Mortensen U.H."/>
            <person name="Larsen T.O."/>
            <person name="Devries R.P."/>
            <person name="Grigoriev I.V."/>
            <person name="Machida M."/>
            <person name="Baker S.E."/>
            <person name="Andersen M.R."/>
        </authorList>
    </citation>
    <scope>NUCLEOTIDE SEQUENCE [LARGE SCALE GENOMIC DNA]</scope>
    <source>
        <strain evidence="3">CBS 130017</strain>
    </source>
</reference>